<dbReference type="PANTHER" id="PTHR32487">
    <property type="entry name" value="3-OXO-DELTA(4,5)-STEROID 5-BETA-REDUCTASE"/>
    <property type="match status" value="1"/>
</dbReference>
<organism evidence="2 3">
    <name type="scientific">Cladophialophora chaetospira</name>
    <dbReference type="NCBI Taxonomy" id="386627"/>
    <lineage>
        <taxon>Eukaryota</taxon>
        <taxon>Fungi</taxon>
        <taxon>Dikarya</taxon>
        <taxon>Ascomycota</taxon>
        <taxon>Pezizomycotina</taxon>
        <taxon>Eurotiomycetes</taxon>
        <taxon>Chaetothyriomycetidae</taxon>
        <taxon>Chaetothyriales</taxon>
        <taxon>Herpotrichiellaceae</taxon>
        <taxon>Cladophialophora</taxon>
    </lineage>
</organism>
<sequence length="437" mass="48512">MSSNTQQIHSNGIYHALPTFPDDIRGLTAIVTGANGISGAYMLRVLAQSPERWTRIICLSRRPPLVEGGLPKNAEHIAVDFLKSPEDIAKVLKEHHVEKVDYVFFYSYIQVAPAAGGGLWSNAEEMARVNTLLLTNFLSALPLSNLVPKRIMLQTGAKHYGVHLGPTKLPQEESDPRVDQFEPNFYYPQEDALFAYCKGSNGKTGWNVHMPGPILGAVPDAAMNAAFPLAVYAAVTAHLHVPLEFPGDAFSWQALTSCSSSMMNAYQEEWAVLTPAAANQRFNTCDDSAFTYESFWPRLAGWYGVEWSGPADPAQAEYVERETRFNPRGYGAKGVSRRRFTFVEWAGREDVKGAWREIASKHNLVQKELTDLDVARVFGFLDGTVCRAAPLIFSTDKARKLGWHGFVDTAESLLDVFDDLAKLKMIPPVPKVEVKFN</sequence>
<protein>
    <recommendedName>
        <fullName evidence="1">PRISE-like Rossmann-fold domain-containing protein</fullName>
    </recommendedName>
</protein>
<comment type="caution">
    <text evidence="2">The sequence shown here is derived from an EMBL/GenBank/DDBJ whole genome shotgun (WGS) entry which is preliminary data.</text>
</comment>
<dbReference type="Proteomes" id="UP001172673">
    <property type="component" value="Unassembled WGS sequence"/>
</dbReference>
<evidence type="ECO:0000259" key="1">
    <source>
        <dbReference type="Pfam" id="PF22917"/>
    </source>
</evidence>
<dbReference type="Pfam" id="PF22917">
    <property type="entry name" value="PRISE"/>
    <property type="match status" value="1"/>
</dbReference>
<keyword evidence="3" id="KW-1185">Reference proteome</keyword>
<name>A0AA38XP16_9EURO</name>
<dbReference type="CDD" id="cd08948">
    <property type="entry name" value="5beta-POR_like_SDR_a"/>
    <property type="match status" value="1"/>
</dbReference>
<accession>A0AA38XP16</accession>
<evidence type="ECO:0000313" key="2">
    <source>
        <dbReference type="EMBL" id="KAJ9616984.1"/>
    </source>
</evidence>
<gene>
    <name evidence="2" type="ORF">H2200_000705</name>
</gene>
<dbReference type="AlphaFoldDB" id="A0AA38XP16"/>
<dbReference type="PANTHER" id="PTHR32487:SF29">
    <property type="entry name" value="NAD-DEPENDENT EPIMERASE_DEHYDRATASE DOMAIN-CONTAINING PROTEIN"/>
    <property type="match status" value="1"/>
</dbReference>
<reference evidence="2" key="1">
    <citation type="submission" date="2022-10" db="EMBL/GenBank/DDBJ databases">
        <title>Culturing micro-colonial fungi from biological soil crusts in the Mojave desert and describing Neophaeococcomyces mojavensis, and introducing the new genera and species Taxawa tesnikishii.</title>
        <authorList>
            <person name="Kurbessoian T."/>
            <person name="Stajich J.E."/>
        </authorList>
    </citation>
    <scope>NUCLEOTIDE SEQUENCE</scope>
    <source>
        <strain evidence="2">TK_41</strain>
    </source>
</reference>
<proteinExistence type="predicted"/>
<dbReference type="SUPFAM" id="SSF51735">
    <property type="entry name" value="NAD(P)-binding Rossmann-fold domains"/>
    <property type="match status" value="1"/>
</dbReference>
<dbReference type="Gene3D" id="3.40.50.720">
    <property type="entry name" value="NAD(P)-binding Rossmann-like Domain"/>
    <property type="match status" value="1"/>
</dbReference>
<dbReference type="InterPro" id="IPR055222">
    <property type="entry name" value="PRISE-like_Rossmann-fold"/>
</dbReference>
<evidence type="ECO:0000313" key="3">
    <source>
        <dbReference type="Proteomes" id="UP001172673"/>
    </source>
</evidence>
<dbReference type="InterPro" id="IPR036291">
    <property type="entry name" value="NAD(P)-bd_dom_sf"/>
</dbReference>
<dbReference type="EMBL" id="JAPDRK010000001">
    <property type="protein sequence ID" value="KAJ9616984.1"/>
    <property type="molecule type" value="Genomic_DNA"/>
</dbReference>
<feature type="domain" description="PRISE-like Rossmann-fold" evidence="1">
    <location>
        <begin position="29"/>
        <end position="314"/>
    </location>
</feature>